<sequence>MDPRADLVRYYHWLHRYGLNDAHSGNASVRDGNTVWVTPTGACADTLRPFELVACSPGDGPGPGASLDGALHLAVYHHNPAAGAVLHAHNPHTVALTLDGSDFHPPDFEGQYYFPRVPVLDIPYGEYLERAPEAVAATLAEYPVTVVRGHGVYAAAPTLDRAYKWVGSLEQSAHTTWLARQAGTL</sequence>
<keyword evidence="1" id="KW-0479">Metal-binding</keyword>
<gene>
    <name evidence="4" type="ORF">SAMN05660831_02218</name>
</gene>
<dbReference type="AlphaFoldDB" id="A0A1I1UVK0"/>
<dbReference type="Pfam" id="PF00596">
    <property type="entry name" value="Aldolase_II"/>
    <property type="match status" value="1"/>
</dbReference>
<dbReference type="SMART" id="SM01007">
    <property type="entry name" value="Aldolase_II"/>
    <property type="match status" value="1"/>
</dbReference>
<keyword evidence="2" id="KW-0456">Lyase</keyword>
<dbReference type="GO" id="GO:0046872">
    <property type="term" value="F:metal ion binding"/>
    <property type="evidence" value="ECO:0007669"/>
    <property type="project" value="UniProtKB-KW"/>
</dbReference>
<dbReference type="SUPFAM" id="SSF53639">
    <property type="entry name" value="AraD/HMP-PK domain-like"/>
    <property type="match status" value="1"/>
</dbReference>
<dbReference type="InterPro" id="IPR001303">
    <property type="entry name" value="Aldolase_II/adducin_N"/>
</dbReference>
<evidence type="ECO:0000259" key="3">
    <source>
        <dbReference type="SMART" id="SM01007"/>
    </source>
</evidence>
<evidence type="ECO:0000256" key="1">
    <source>
        <dbReference type="ARBA" id="ARBA00022723"/>
    </source>
</evidence>
<evidence type="ECO:0000313" key="4">
    <source>
        <dbReference type="EMBL" id="SFD74699.1"/>
    </source>
</evidence>
<feature type="domain" description="Class II aldolase/adducin N-terminal" evidence="3">
    <location>
        <begin position="5"/>
        <end position="177"/>
    </location>
</feature>
<dbReference type="GO" id="GO:0019323">
    <property type="term" value="P:pentose catabolic process"/>
    <property type="evidence" value="ECO:0007669"/>
    <property type="project" value="TreeGrafter"/>
</dbReference>
<dbReference type="EMBL" id="FOMJ01000008">
    <property type="protein sequence ID" value="SFD74699.1"/>
    <property type="molecule type" value="Genomic_DNA"/>
</dbReference>
<accession>A0A1I1UVK0</accession>
<reference evidence="4 5" key="1">
    <citation type="submission" date="2016-10" db="EMBL/GenBank/DDBJ databases">
        <authorList>
            <person name="de Groot N.N."/>
        </authorList>
    </citation>
    <scope>NUCLEOTIDE SEQUENCE [LARGE SCALE GENOMIC DNA]</scope>
    <source>
        <strain evidence="4 5">HL3</strain>
    </source>
</reference>
<keyword evidence="5" id="KW-1185">Reference proteome</keyword>
<dbReference type="RefSeq" id="WP_093428842.1">
    <property type="nucleotide sequence ID" value="NZ_FOMJ01000008.1"/>
</dbReference>
<dbReference type="Gene3D" id="3.40.225.10">
    <property type="entry name" value="Class II aldolase/adducin N-terminal domain"/>
    <property type="match status" value="1"/>
</dbReference>
<dbReference type="OrthoDB" id="9805559at2"/>
<name>A0A1I1UVK0_9GAMM</name>
<dbReference type="InterPro" id="IPR036409">
    <property type="entry name" value="Aldolase_II/adducin_N_sf"/>
</dbReference>
<organism evidence="4 5">
    <name type="scientific">Thiohalospira halophila DSM 15071</name>
    <dbReference type="NCBI Taxonomy" id="1123397"/>
    <lineage>
        <taxon>Bacteria</taxon>
        <taxon>Pseudomonadati</taxon>
        <taxon>Pseudomonadota</taxon>
        <taxon>Gammaproteobacteria</taxon>
        <taxon>Thiohalospirales</taxon>
        <taxon>Thiohalospiraceae</taxon>
        <taxon>Thiohalospira</taxon>
    </lineage>
</organism>
<proteinExistence type="predicted"/>
<dbReference type="STRING" id="1123397.SAMN05660831_02218"/>
<evidence type="ECO:0000313" key="5">
    <source>
        <dbReference type="Proteomes" id="UP000198611"/>
    </source>
</evidence>
<dbReference type="PANTHER" id="PTHR22789:SF0">
    <property type="entry name" value="3-OXO-TETRONATE 4-PHOSPHATE DECARBOXYLASE-RELATED"/>
    <property type="match status" value="1"/>
</dbReference>
<evidence type="ECO:0000256" key="2">
    <source>
        <dbReference type="ARBA" id="ARBA00023239"/>
    </source>
</evidence>
<dbReference type="InterPro" id="IPR050197">
    <property type="entry name" value="Aldolase_class_II_sugar_metab"/>
</dbReference>
<dbReference type="GO" id="GO:0005829">
    <property type="term" value="C:cytosol"/>
    <property type="evidence" value="ECO:0007669"/>
    <property type="project" value="TreeGrafter"/>
</dbReference>
<protein>
    <submittedName>
        <fullName evidence="4">L-fuculose-phosphate aldolase</fullName>
    </submittedName>
</protein>
<dbReference type="GO" id="GO:0016832">
    <property type="term" value="F:aldehyde-lyase activity"/>
    <property type="evidence" value="ECO:0007669"/>
    <property type="project" value="TreeGrafter"/>
</dbReference>
<dbReference type="Proteomes" id="UP000198611">
    <property type="component" value="Unassembled WGS sequence"/>
</dbReference>
<dbReference type="PANTHER" id="PTHR22789">
    <property type="entry name" value="FUCULOSE PHOSPHATE ALDOLASE"/>
    <property type="match status" value="1"/>
</dbReference>